<dbReference type="Ensembl" id="ENSUAMT00000014626.1">
    <property type="protein sequence ID" value="ENSUAMP00000013036.1"/>
    <property type="gene ID" value="ENSUAMG00000010518.1"/>
</dbReference>
<organism evidence="2 3">
    <name type="scientific">Ursus americanus</name>
    <name type="common">American black bear</name>
    <name type="synonym">Euarctos americanus</name>
    <dbReference type="NCBI Taxonomy" id="9643"/>
    <lineage>
        <taxon>Eukaryota</taxon>
        <taxon>Metazoa</taxon>
        <taxon>Chordata</taxon>
        <taxon>Craniata</taxon>
        <taxon>Vertebrata</taxon>
        <taxon>Euteleostomi</taxon>
        <taxon>Mammalia</taxon>
        <taxon>Eutheria</taxon>
        <taxon>Laurasiatheria</taxon>
        <taxon>Carnivora</taxon>
        <taxon>Caniformia</taxon>
        <taxon>Ursidae</taxon>
        <taxon>Ursus</taxon>
    </lineage>
</organism>
<reference evidence="2" key="2">
    <citation type="submission" date="2025-08" db="UniProtKB">
        <authorList>
            <consortium name="Ensembl"/>
        </authorList>
    </citation>
    <scope>IDENTIFICATION</scope>
</reference>
<feature type="region of interest" description="Disordered" evidence="1">
    <location>
        <begin position="1"/>
        <end position="23"/>
    </location>
</feature>
<protein>
    <submittedName>
        <fullName evidence="2">Uncharacterized protein</fullName>
    </submittedName>
</protein>
<accession>A0A452R446</accession>
<name>A0A452R446_URSAM</name>
<dbReference type="STRING" id="9643.ENSUAMP00000013036"/>
<reference evidence="2" key="3">
    <citation type="submission" date="2025-09" db="UniProtKB">
        <authorList>
            <consortium name="Ensembl"/>
        </authorList>
    </citation>
    <scope>IDENTIFICATION</scope>
</reference>
<evidence type="ECO:0000313" key="3">
    <source>
        <dbReference type="Proteomes" id="UP000291022"/>
    </source>
</evidence>
<reference evidence="3" key="1">
    <citation type="submission" date="2016-06" db="EMBL/GenBank/DDBJ databases">
        <title>De novo assembly and RNA-Seq shows season-dependent expression and editing in black bear kidneys.</title>
        <authorList>
            <person name="Korstanje R."/>
            <person name="Srivastava A."/>
            <person name="Sarsani V.K."/>
            <person name="Sheehan S.M."/>
            <person name="Seger R.L."/>
            <person name="Barter M.E."/>
            <person name="Lindqvist C."/>
            <person name="Brody L.C."/>
            <person name="Mullikin J.C."/>
        </authorList>
    </citation>
    <scope>NUCLEOTIDE SEQUENCE [LARGE SCALE GENOMIC DNA]</scope>
</reference>
<dbReference type="Proteomes" id="UP000291022">
    <property type="component" value="Unassembled WGS sequence"/>
</dbReference>
<feature type="region of interest" description="Disordered" evidence="1">
    <location>
        <begin position="37"/>
        <end position="65"/>
    </location>
</feature>
<dbReference type="AlphaFoldDB" id="A0A452R446"/>
<proteinExistence type="predicted"/>
<sequence>MADEEAGGAERMEVSTELPQTPQLLASVSPCRQVPFVPPSPSLPRSGGCRASPLMAALGRGSRMD</sequence>
<evidence type="ECO:0000313" key="2">
    <source>
        <dbReference type="Ensembl" id="ENSUAMP00000013036.1"/>
    </source>
</evidence>
<keyword evidence="3" id="KW-1185">Reference proteome</keyword>
<evidence type="ECO:0000256" key="1">
    <source>
        <dbReference type="SAM" id="MobiDB-lite"/>
    </source>
</evidence>